<evidence type="ECO:0000313" key="2">
    <source>
        <dbReference type="Proteomes" id="UP000886653"/>
    </source>
</evidence>
<evidence type="ECO:0000313" key="1">
    <source>
        <dbReference type="EMBL" id="KAG0145707.1"/>
    </source>
</evidence>
<comment type="caution">
    <text evidence="1">The sequence shown here is derived from an EMBL/GenBank/DDBJ whole genome shotgun (WGS) entry which is preliminary data.</text>
</comment>
<sequence>MHHYNHNGQADVYKDTGHGCHEAVSMEESQLPPTQTEPPHLTDGLLIPFSLHGPPNTMAEDFMEESQAIADPPAAQSIIFDWTLLSMGFLRRPLTHLRVLWEANARRLKME</sequence>
<name>A0A9P6NHI7_9BASI</name>
<gene>
    <name evidence="1" type="ORF">CROQUDRAFT_93566</name>
</gene>
<organism evidence="1 2">
    <name type="scientific">Cronartium quercuum f. sp. fusiforme G11</name>
    <dbReference type="NCBI Taxonomy" id="708437"/>
    <lineage>
        <taxon>Eukaryota</taxon>
        <taxon>Fungi</taxon>
        <taxon>Dikarya</taxon>
        <taxon>Basidiomycota</taxon>
        <taxon>Pucciniomycotina</taxon>
        <taxon>Pucciniomycetes</taxon>
        <taxon>Pucciniales</taxon>
        <taxon>Coleosporiaceae</taxon>
        <taxon>Cronartium</taxon>
    </lineage>
</organism>
<keyword evidence="2" id="KW-1185">Reference proteome</keyword>
<proteinExistence type="predicted"/>
<accession>A0A9P6NHI7</accession>
<dbReference type="EMBL" id="MU167272">
    <property type="protein sequence ID" value="KAG0145707.1"/>
    <property type="molecule type" value="Genomic_DNA"/>
</dbReference>
<reference evidence="1" key="1">
    <citation type="submission" date="2013-11" db="EMBL/GenBank/DDBJ databases">
        <title>Genome sequence of the fusiform rust pathogen reveals effectors for host alternation and coevolution with pine.</title>
        <authorList>
            <consortium name="DOE Joint Genome Institute"/>
            <person name="Smith K."/>
            <person name="Pendleton A."/>
            <person name="Kubisiak T."/>
            <person name="Anderson C."/>
            <person name="Salamov A."/>
            <person name="Aerts A."/>
            <person name="Riley R."/>
            <person name="Clum A."/>
            <person name="Lindquist E."/>
            <person name="Ence D."/>
            <person name="Campbell M."/>
            <person name="Kronenberg Z."/>
            <person name="Feau N."/>
            <person name="Dhillon B."/>
            <person name="Hamelin R."/>
            <person name="Burleigh J."/>
            <person name="Smith J."/>
            <person name="Yandell M."/>
            <person name="Nelson C."/>
            <person name="Grigoriev I."/>
            <person name="Davis J."/>
        </authorList>
    </citation>
    <scope>NUCLEOTIDE SEQUENCE</scope>
    <source>
        <strain evidence="1">G11</strain>
    </source>
</reference>
<dbReference type="Proteomes" id="UP000886653">
    <property type="component" value="Unassembled WGS sequence"/>
</dbReference>
<dbReference type="AlphaFoldDB" id="A0A9P6NHI7"/>
<protein>
    <submittedName>
        <fullName evidence="1">Uncharacterized protein</fullName>
    </submittedName>
</protein>